<comment type="caution">
    <text evidence="1">The sequence shown here is derived from an EMBL/GenBank/DDBJ whole genome shotgun (WGS) entry which is preliminary data.</text>
</comment>
<reference evidence="1" key="2">
    <citation type="journal article" date="2023" name="Science">
        <title>Genomic signatures of disease resistance in endangered staghorn corals.</title>
        <authorList>
            <person name="Vollmer S.V."/>
            <person name="Selwyn J.D."/>
            <person name="Despard B.A."/>
            <person name="Roesel C.L."/>
        </authorList>
    </citation>
    <scope>NUCLEOTIDE SEQUENCE</scope>
    <source>
        <strain evidence="1">K2</strain>
    </source>
</reference>
<organism evidence="1 2">
    <name type="scientific">Acropora cervicornis</name>
    <name type="common">Staghorn coral</name>
    <dbReference type="NCBI Taxonomy" id="6130"/>
    <lineage>
        <taxon>Eukaryota</taxon>
        <taxon>Metazoa</taxon>
        <taxon>Cnidaria</taxon>
        <taxon>Anthozoa</taxon>
        <taxon>Hexacorallia</taxon>
        <taxon>Scleractinia</taxon>
        <taxon>Astrocoeniina</taxon>
        <taxon>Acroporidae</taxon>
        <taxon>Acropora</taxon>
    </lineage>
</organism>
<proteinExistence type="predicted"/>
<gene>
    <name evidence="1" type="ORF">P5673_011020</name>
</gene>
<keyword evidence="2" id="KW-1185">Reference proteome</keyword>
<evidence type="ECO:0000313" key="1">
    <source>
        <dbReference type="EMBL" id="KAK2565107.1"/>
    </source>
</evidence>
<reference evidence="1" key="1">
    <citation type="journal article" date="2023" name="G3 (Bethesda)">
        <title>Whole genome assembly and annotation of the endangered Caribbean coral Acropora cervicornis.</title>
        <authorList>
            <person name="Selwyn J.D."/>
            <person name="Vollmer S.V."/>
        </authorList>
    </citation>
    <scope>NUCLEOTIDE SEQUENCE</scope>
    <source>
        <strain evidence="1">K2</strain>
    </source>
</reference>
<accession>A0AAD9QPN0</accession>
<dbReference type="EMBL" id="JARQWQ010000020">
    <property type="protein sequence ID" value="KAK2565107.1"/>
    <property type="molecule type" value="Genomic_DNA"/>
</dbReference>
<dbReference type="Proteomes" id="UP001249851">
    <property type="component" value="Unassembled WGS sequence"/>
</dbReference>
<sequence>MVALLGRVEIGKRTGKCFLANFAEKDYAMAVGLTCHFPGLNSRQEYINSMQTTPTDTLATNRAIEHEVAV</sequence>
<protein>
    <submittedName>
        <fullName evidence="1">Uncharacterized protein</fullName>
    </submittedName>
</protein>
<name>A0AAD9QPN0_ACRCE</name>
<dbReference type="AlphaFoldDB" id="A0AAD9QPN0"/>
<evidence type="ECO:0000313" key="2">
    <source>
        <dbReference type="Proteomes" id="UP001249851"/>
    </source>
</evidence>